<protein>
    <recommendedName>
        <fullName evidence="8">Ras-GEF domain-containing protein</fullName>
    </recommendedName>
</protein>
<gene>
    <name evidence="6" type="ORF">EUX98_g6612</name>
</gene>
<evidence type="ECO:0000259" key="5">
    <source>
        <dbReference type="PROSITE" id="PS50212"/>
    </source>
</evidence>
<dbReference type="PROSITE" id="PS50212">
    <property type="entry name" value="RASGEF_NTER"/>
    <property type="match status" value="1"/>
</dbReference>
<keyword evidence="7" id="KW-1185">Reference proteome</keyword>
<dbReference type="SMART" id="SM00147">
    <property type="entry name" value="RasGEF"/>
    <property type="match status" value="1"/>
</dbReference>
<keyword evidence="1 2" id="KW-0344">Guanine-nucleotide releasing factor</keyword>
<feature type="domain" description="Ras-GEF" evidence="4">
    <location>
        <begin position="629"/>
        <end position="870"/>
    </location>
</feature>
<dbReference type="GO" id="GO:0005886">
    <property type="term" value="C:plasma membrane"/>
    <property type="evidence" value="ECO:0007669"/>
    <property type="project" value="TreeGrafter"/>
</dbReference>
<proteinExistence type="predicted"/>
<dbReference type="Pfam" id="PF00617">
    <property type="entry name" value="RasGEF"/>
    <property type="match status" value="1"/>
</dbReference>
<dbReference type="SUPFAM" id="SSF48366">
    <property type="entry name" value="Ras GEF"/>
    <property type="match status" value="1"/>
</dbReference>
<dbReference type="InterPro" id="IPR001895">
    <property type="entry name" value="RASGEF_cat_dom"/>
</dbReference>
<sequence length="892" mass="101575">MPRVEKATIGGPMALTPRVTVNPLTPPHHPRTLPRHSSAHERAASHNPQAARVVDISTTQDGQFPHANGHRRTRAPSHAPFPSMPSNGSPPTMKPPANTPRSRFYSETARLPLTPLSVNDPFASVQHHPIELGGVECSASLIDEGFHIFSDFTTLLTACKDHKVFTFSRLCGIFLISIDKALRKLDTYPEFLRKSAMVVAAKGSVEFSKQVIRNFADSLARDGREENKQATSVHMASLAILVWDSVRVLMRVSYQEELYHNVVKELGPGEEAPRSSSETAHSDTQEVTEVASILKKSLVASSSDSSKAVKASILDYFHGKTKLTKSRKPRLDRSVQQVDANASRTVFTRRTVDSFILVENKPPSLCEDPRDIRPFDPCDHIPDIKEARRRTGLHESHIFFAAASTLVTTPFEQDFDVHTYRTQWVIPISESEIVRESKRDTVTGSLREVISGATFPALVQVVLEKIDVPDSADFVDTFFLFFRLHSRPSAFLDMLIATYEQVSPATRAFQRSSFRAYRKYGKMQVIKVIRMWLDSHWEEKHDHTIRESLFKFVNDVVRVDRDFPDDVSSSLQSAMARRQVPAVEARMSSDRHQYPITAFQKQVEYMEDMVSRGHDVSLIDIVVFNRPGGAEEIARGLTILESEYFLSFPPKEIVALRTGHEPKKFREWEKFNTAMGWWVLDSVLSHKGVEGRIKAIELFINVAHICMRTLQNYSSAQTIVHALNQNALSRLQGTLPLISSGHKNRMRIMDDIFWGVSKYQAAIKMSQPAVPVPYMIRFDLNKVSRACTGHTHRRTKDGERMVDMNYYFGVRRYIRDLENVHTELPIPRVKVILQWLETVCKRYLDVDHEDVRMKMMAKSFVIEEAKANPLQRRRSWVTEENRKEAYLQGYLP</sequence>
<name>A0A4S4MR32_9APHY</name>
<feature type="region of interest" description="Disordered" evidence="3">
    <location>
        <begin position="1"/>
        <end position="102"/>
    </location>
</feature>
<dbReference type="PANTHER" id="PTHR23113">
    <property type="entry name" value="GUANINE NUCLEOTIDE EXCHANGE FACTOR"/>
    <property type="match status" value="1"/>
</dbReference>
<dbReference type="CDD" id="cd06224">
    <property type="entry name" value="REM"/>
    <property type="match status" value="1"/>
</dbReference>
<organism evidence="6 7">
    <name type="scientific">Antrodiella citrinella</name>
    <dbReference type="NCBI Taxonomy" id="2447956"/>
    <lineage>
        <taxon>Eukaryota</taxon>
        <taxon>Fungi</taxon>
        <taxon>Dikarya</taxon>
        <taxon>Basidiomycota</taxon>
        <taxon>Agaricomycotina</taxon>
        <taxon>Agaricomycetes</taxon>
        <taxon>Polyporales</taxon>
        <taxon>Steccherinaceae</taxon>
        <taxon>Antrodiella</taxon>
    </lineage>
</organism>
<evidence type="ECO:0000256" key="2">
    <source>
        <dbReference type="PROSITE-ProRule" id="PRU00168"/>
    </source>
</evidence>
<accession>A0A4S4MR32</accession>
<dbReference type="Gene3D" id="1.20.870.10">
    <property type="entry name" value="Son of sevenless (SoS) protein Chain: S domain 1"/>
    <property type="match status" value="1"/>
</dbReference>
<dbReference type="InterPro" id="IPR008937">
    <property type="entry name" value="Ras-like_GEF"/>
</dbReference>
<dbReference type="Proteomes" id="UP000308730">
    <property type="component" value="Unassembled WGS sequence"/>
</dbReference>
<evidence type="ECO:0008006" key="8">
    <source>
        <dbReference type="Google" id="ProtNLM"/>
    </source>
</evidence>
<dbReference type="PROSITE" id="PS50009">
    <property type="entry name" value="RASGEF_CAT"/>
    <property type="match status" value="1"/>
</dbReference>
<evidence type="ECO:0000313" key="7">
    <source>
        <dbReference type="Proteomes" id="UP000308730"/>
    </source>
</evidence>
<dbReference type="Pfam" id="PF00618">
    <property type="entry name" value="RasGEF_N"/>
    <property type="match status" value="1"/>
</dbReference>
<dbReference type="AlphaFoldDB" id="A0A4S4MR32"/>
<comment type="caution">
    <text evidence="6">The sequence shown here is derived from an EMBL/GenBank/DDBJ whole genome shotgun (WGS) entry which is preliminary data.</text>
</comment>
<dbReference type="GO" id="GO:0007265">
    <property type="term" value="P:Ras protein signal transduction"/>
    <property type="evidence" value="ECO:0007669"/>
    <property type="project" value="TreeGrafter"/>
</dbReference>
<dbReference type="PANTHER" id="PTHR23113:SF368">
    <property type="entry name" value="CELL DIVISION CONTROL PROTEIN 25"/>
    <property type="match status" value="1"/>
</dbReference>
<evidence type="ECO:0000259" key="4">
    <source>
        <dbReference type="PROSITE" id="PS50009"/>
    </source>
</evidence>
<dbReference type="InterPro" id="IPR036964">
    <property type="entry name" value="RASGEF_cat_dom_sf"/>
</dbReference>
<dbReference type="EMBL" id="SGPM01000241">
    <property type="protein sequence ID" value="THH27571.1"/>
    <property type="molecule type" value="Genomic_DNA"/>
</dbReference>
<reference evidence="6 7" key="1">
    <citation type="submission" date="2019-02" db="EMBL/GenBank/DDBJ databases">
        <title>Genome sequencing of the rare red list fungi Antrodiella citrinella (Flaviporus citrinellus).</title>
        <authorList>
            <person name="Buettner E."/>
            <person name="Kellner H."/>
        </authorList>
    </citation>
    <scope>NUCLEOTIDE SEQUENCE [LARGE SCALE GENOMIC DNA]</scope>
    <source>
        <strain evidence="6 7">DSM 108506</strain>
    </source>
</reference>
<dbReference type="GO" id="GO:0005085">
    <property type="term" value="F:guanyl-nucleotide exchange factor activity"/>
    <property type="evidence" value="ECO:0007669"/>
    <property type="project" value="UniProtKB-KW"/>
</dbReference>
<dbReference type="InterPro" id="IPR023578">
    <property type="entry name" value="Ras_GEF_dom_sf"/>
</dbReference>
<evidence type="ECO:0000256" key="3">
    <source>
        <dbReference type="SAM" id="MobiDB-lite"/>
    </source>
</evidence>
<dbReference type="InterPro" id="IPR000651">
    <property type="entry name" value="Ras-like_Gua-exchang_fac_N"/>
</dbReference>
<dbReference type="OrthoDB" id="546434at2759"/>
<evidence type="ECO:0000256" key="1">
    <source>
        <dbReference type="ARBA" id="ARBA00022658"/>
    </source>
</evidence>
<dbReference type="Gene3D" id="1.10.840.10">
    <property type="entry name" value="Ras guanine-nucleotide exchange factors catalytic domain"/>
    <property type="match status" value="1"/>
</dbReference>
<feature type="domain" description="N-terminal Ras-GEF" evidence="5">
    <location>
        <begin position="446"/>
        <end position="579"/>
    </location>
</feature>
<evidence type="ECO:0000313" key="6">
    <source>
        <dbReference type="EMBL" id="THH27571.1"/>
    </source>
</evidence>